<protein>
    <recommendedName>
        <fullName evidence="1">Sulfotransferase domain-containing protein</fullName>
    </recommendedName>
</protein>
<dbReference type="InterPro" id="IPR000863">
    <property type="entry name" value="Sulfotransferase_dom"/>
</dbReference>
<reference evidence="2 3" key="1">
    <citation type="submission" date="2024-04" db="EMBL/GenBank/DDBJ databases">
        <authorList>
            <consortium name="Genoscope - CEA"/>
            <person name="William W."/>
        </authorList>
    </citation>
    <scope>NUCLEOTIDE SEQUENCE [LARGE SCALE GENOMIC DNA]</scope>
</reference>
<dbReference type="PANTHER" id="PTHR15723">
    <property type="entry name" value="CARBOHYDRATE SULFOTRANSFERASE 15"/>
    <property type="match status" value="1"/>
</dbReference>
<evidence type="ECO:0000313" key="2">
    <source>
        <dbReference type="EMBL" id="CAL1548615.1"/>
    </source>
</evidence>
<feature type="domain" description="Sulfotransferase" evidence="1">
    <location>
        <begin position="38"/>
        <end position="88"/>
    </location>
</feature>
<dbReference type="SUPFAM" id="SSF52540">
    <property type="entry name" value="P-loop containing nucleoside triphosphate hydrolases"/>
    <property type="match status" value="1"/>
</dbReference>
<comment type="caution">
    <text evidence="2">The sequence shown here is derived from an EMBL/GenBank/DDBJ whole genome shotgun (WGS) entry which is preliminary data.</text>
</comment>
<keyword evidence="3" id="KW-1185">Reference proteome</keyword>
<dbReference type="Proteomes" id="UP001497497">
    <property type="component" value="Unassembled WGS sequence"/>
</dbReference>
<dbReference type="Gene3D" id="3.40.50.300">
    <property type="entry name" value="P-loop containing nucleotide triphosphate hydrolases"/>
    <property type="match status" value="1"/>
</dbReference>
<accession>A0AAV2INU0</accession>
<dbReference type="GO" id="GO:0019319">
    <property type="term" value="P:hexose biosynthetic process"/>
    <property type="evidence" value="ECO:0007669"/>
    <property type="project" value="TreeGrafter"/>
</dbReference>
<dbReference type="AlphaFoldDB" id="A0AAV2INU0"/>
<evidence type="ECO:0000259" key="1">
    <source>
        <dbReference type="Pfam" id="PF00685"/>
    </source>
</evidence>
<dbReference type="GO" id="GO:0050659">
    <property type="term" value="F:N-acetylgalactosamine 4-sulfate 6-O-sulfotransferase activity"/>
    <property type="evidence" value="ECO:0007669"/>
    <property type="project" value="TreeGrafter"/>
</dbReference>
<dbReference type="PANTHER" id="PTHR15723:SF0">
    <property type="entry name" value="CARBOHYDRATE SULFOTRANSFERASE 15"/>
    <property type="match status" value="1"/>
</dbReference>
<organism evidence="2 3">
    <name type="scientific">Lymnaea stagnalis</name>
    <name type="common">Great pond snail</name>
    <name type="synonym">Helix stagnalis</name>
    <dbReference type="NCBI Taxonomy" id="6523"/>
    <lineage>
        <taxon>Eukaryota</taxon>
        <taxon>Metazoa</taxon>
        <taxon>Spiralia</taxon>
        <taxon>Lophotrochozoa</taxon>
        <taxon>Mollusca</taxon>
        <taxon>Gastropoda</taxon>
        <taxon>Heterobranchia</taxon>
        <taxon>Euthyneura</taxon>
        <taxon>Panpulmonata</taxon>
        <taxon>Hygrophila</taxon>
        <taxon>Lymnaeoidea</taxon>
        <taxon>Lymnaeidae</taxon>
        <taxon>Lymnaea</taxon>
    </lineage>
</organism>
<evidence type="ECO:0000313" key="3">
    <source>
        <dbReference type="Proteomes" id="UP001497497"/>
    </source>
</evidence>
<proteinExistence type="predicted"/>
<dbReference type="InterPro" id="IPR052654">
    <property type="entry name" value="CS_Sulfotransferase"/>
</dbReference>
<dbReference type="InterPro" id="IPR027417">
    <property type="entry name" value="P-loop_NTPase"/>
</dbReference>
<name>A0AAV2INU0_LYMST</name>
<feature type="non-terminal residue" evidence="2">
    <location>
        <position position="112"/>
    </location>
</feature>
<dbReference type="Pfam" id="PF00685">
    <property type="entry name" value="Sulfotransfer_1"/>
    <property type="match status" value="1"/>
</dbReference>
<sequence length="112" mass="13248">ASFHRLVISAIEKYMACFKAWSPRHCVYNGTLYGQVKLRLQEGVYSVFVKDWLRVFPAGQILFLRFEDYKLDVPSTMRQVLQFLELEIPYGPDWSQMVDEDALYTRNRGLNY</sequence>
<dbReference type="EMBL" id="CAXITT010001483">
    <property type="protein sequence ID" value="CAL1548615.1"/>
    <property type="molecule type" value="Genomic_DNA"/>
</dbReference>
<gene>
    <name evidence="2" type="ORF">GSLYS_00021932001</name>
</gene>
<feature type="non-terminal residue" evidence="2">
    <location>
        <position position="1"/>
    </location>
</feature>